<dbReference type="GO" id="GO:0006096">
    <property type="term" value="P:glycolytic process"/>
    <property type="evidence" value="ECO:0007669"/>
    <property type="project" value="UniProtKB-UniRule"/>
</dbReference>
<dbReference type="UniPathway" id="UPA00109">
    <property type="reaction ID" value="UER00189"/>
</dbReference>
<feature type="binding site" evidence="7">
    <location>
        <position position="219"/>
    </location>
    <ligand>
        <name>substrate</name>
    </ligand>
</feature>
<dbReference type="Pfam" id="PF00121">
    <property type="entry name" value="TIM"/>
    <property type="match status" value="1"/>
</dbReference>
<keyword evidence="10" id="KW-1185">Reference proteome</keyword>
<comment type="pathway">
    <text evidence="7 8">Carbohydrate biosynthesis; gluconeogenesis.</text>
</comment>
<sequence length="262" mass="27260">MVDEDHSRPSKNLAPIDGDQAARSSKLAVGHRRLRPSVMIMTKVVLNFKTYSEATGAEALKLSRICEEAKDQYDVEIAVAVQAPDIRLISENVSIPVYAQHVDGVGFGGFTGSITAAAVKAAGATGTLINHSERRLRLAEIEASISACRAAGISAIVCTNNVPTTRAAASLKPDYVAVEPPELIGSGIPVSKADPGIVTGSVEAVKRIEPSVGVLCGAGISRGEDLRAALDLGSEGVLLASGIVKAKDQKAALEDLLSGIRR</sequence>
<evidence type="ECO:0000256" key="3">
    <source>
        <dbReference type="ARBA" id="ARBA00022490"/>
    </source>
</evidence>
<dbReference type="GO" id="GO:0046166">
    <property type="term" value="P:glyceraldehyde-3-phosphate biosynthetic process"/>
    <property type="evidence" value="ECO:0007669"/>
    <property type="project" value="TreeGrafter"/>
</dbReference>
<dbReference type="EMBL" id="CP003117">
    <property type="protein sequence ID" value="AET64443.1"/>
    <property type="molecule type" value="Genomic_DNA"/>
</dbReference>
<dbReference type="PANTHER" id="PTHR21139">
    <property type="entry name" value="TRIOSEPHOSPHATE ISOMERASE"/>
    <property type="match status" value="1"/>
</dbReference>
<evidence type="ECO:0000256" key="1">
    <source>
        <dbReference type="ARBA" id="ARBA00019397"/>
    </source>
</evidence>
<evidence type="ECO:0000256" key="2">
    <source>
        <dbReference type="ARBA" id="ARBA00022432"/>
    </source>
</evidence>
<dbReference type="InterPro" id="IPR022891">
    <property type="entry name" value="Triosephosphate_isomerase_arc"/>
</dbReference>
<keyword evidence="5 7" id="KW-0413">Isomerase</keyword>
<name>G7WME8_METH6</name>
<dbReference type="InterPro" id="IPR020861">
    <property type="entry name" value="Triosephosphate_isomerase_AS"/>
</dbReference>
<protein>
    <recommendedName>
        <fullName evidence="1 7">Triosephosphate isomerase</fullName>
        <shortName evidence="7">TIM</shortName>
        <shortName evidence="7">TPI</shortName>
        <ecNumber evidence="7 8">5.3.1.1</ecNumber>
    </recommendedName>
    <alternativeName>
        <fullName evidence="7">Triose-phosphate isomerase</fullName>
    </alternativeName>
</protein>
<feature type="binding site" evidence="7">
    <location>
        <position position="184"/>
    </location>
    <ligand>
        <name>substrate</name>
    </ligand>
</feature>
<dbReference type="GO" id="GO:0006094">
    <property type="term" value="P:gluconeogenesis"/>
    <property type="evidence" value="ECO:0007669"/>
    <property type="project" value="UniProtKB-UniRule"/>
</dbReference>
<keyword evidence="3 7" id="KW-0963">Cytoplasm</keyword>
<dbReference type="UniPathway" id="UPA00138"/>
<comment type="pathway">
    <text evidence="7 8">Carbohydrate degradation; glycolysis; D-glyceraldehyde 3-phosphate from glycerone phosphate: step 1/1.</text>
</comment>
<evidence type="ECO:0000256" key="6">
    <source>
        <dbReference type="ARBA" id="ARBA00044762"/>
    </source>
</evidence>
<dbReference type="PROSITE" id="PS51440">
    <property type="entry name" value="TIM_2"/>
    <property type="match status" value="1"/>
</dbReference>
<dbReference type="KEGG" id="mhi:Mhar_1075"/>
<evidence type="ECO:0000256" key="5">
    <source>
        <dbReference type="ARBA" id="ARBA00023235"/>
    </source>
</evidence>
<dbReference type="HAMAP" id="MF_00147_A">
    <property type="entry name" value="TIM_A"/>
    <property type="match status" value="1"/>
</dbReference>
<dbReference type="PATRIC" id="fig|1110509.7.peg.1197"/>
<comment type="similarity">
    <text evidence="7 8">Belongs to the triosephosphate isomerase family.</text>
</comment>
<comment type="subunit">
    <text evidence="6 7">Homotetramer; dimer of dimers.</text>
</comment>
<dbReference type="STRING" id="1110509.Mhar_1075"/>
<dbReference type="AlphaFoldDB" id="G7WME8"/>
<accession>G7WME8</accession>
<dbReference type="InterPro" id="IPR013785">
    <property type="entry name" value="Aldolase_TIM"/>
</dbReference>
<dbReference type="GO" id="GO:0005829">
    <property type="term" value="C:cytosol"/>
    <property type="evidence" value="ECO:0007669"/>
    <property type="project" value="TreeGrafter"/>
</dbReference>
<evidence type="ECO:0000256" key="8">
    <source>
        <dbReference type="RuleBase" id="RU363013"/>
    </source>
</evidence>
<evidence type="ECO:0000256" key="4">
    <source>
        <dbReference type="ARBA" id="ARBA00023152"/>
    </source>
</evidence>
<dbReference type="NCBIfam" id="NF003302">
    <property type="entry name" value="PRK04302.1"/>
    <property type="match status" value="1"/>
</dbReference>
<dbReference type="FunFam" id="3.20.20.70:FF:000223">
    <property type="entry name" value="Triosephosphate isomerase"/>
    <property type="match status" value="1"/>
</dbReference>
<dbReference type="Gene3D" id="3.20.20.70">
    <property type="entry name" value="Aldolase class I"/>
    <property type="match status" value="1"/>
</dbReference>
<feature type="binding site" evidence="7">
    <location>
        <begin position="240"/>
        <end position="241"/>
    </location>
    <ligand>
        <name>substrate</name>
    </ligand>
</feature>
<evidence type="ECO:0000256" key="7">
    <source>
        <dbReference type="HAMAP-Rule" id="MF_00147"/>
    </source>
</evidence>
<dbReference type="EC" id="5.3.1.1" evidence="7 8"/>
<feature type="active site" description="Proton acceptor" evidence="7">
    <location>
        <position position="179"/>
    </location>
</feature>
<feature type="active site" description="Electrophile" evidence="7">
    <location>
        <position position="131"/>
    </location>
</feature>
<gene>
    <name evidence="7" type="primary">tpiA</name>
    <name evidence="9" type="ordered locus">Mhar_1075</name>
</gene>
<evidence type="ECO:0000313" key="10">
    <source>
        <dbReference type="Proteomes" id="UP000005877"/>
    </source>
</evidence>
<dbReference type="PROSITE" id="PS00171">
    <property type="entry name" value="TIM_1"/>
    <property type="match status" value="1"/>
</dbReference>
<dbReference type="GO" id="GO:0004807">
    <property type="term" value="F:triose-phosphate isomerase activity"/>
    <property type="evidence" value="ECO:0007669"/>
    <property type="project" value="UniProtKB-UniRule"/>
</dbReference>
<dbReference type="InterPro" id="IPR000652">
    <property type="entry name" value="Triosephosphate_isomerase"/>
</dbReference>
<dbReference type="InterPro" id="IPR035990">
    <property type="entry name" value="TIM_sf"/>
</dbReference>
<proteinExistence type="inferred from homology"/>
<dbReference type="Proteomes" id="UP000005877">
    <property type="component" value="Chromosome"/>
</dbReference>
<dbReference type="PANTHER" id="PTHR21139:SF42">
    <property type="entry name" value="TRIOSEPHOSPHATE ISOMERASE"/>
    <property type="match status" value="1"/>
</dbReference>
<evidence type="ECO:0000313" key="9">
    <source>
        <dbReference type="EMBL" id="AET64443.1"/>
    </source>
</evidence>
<dbReference type="NCBIfam" id="TIGR00419">
    <property type="entry name" value="tim"/>
    <property type="match status" value="1"/>
</dbReference>
<feature type="binding site" evidence="7">
    <location>
        <begin position="47"/>
        <end position="49"/>
    </location>
    <ligand>
        <name>substrate</name>
    </ligand>
</feature>
<reference evidence="9 10" key="1">
    <citation type="journal article" date="2012" name="PLoS ONE">
        <title>The genome characteristics and predicted function of methyl-group oxidation pathway in the obligate aceticlastic methanogens, Methanosaeta spp.</title>
        <authorList>
            <person name="Zhu J."/>
            <person name="Zheng H."/>
            <person name="Ai G."/>
            <person name="Zhang G."/>
            <person name="Liu D."/>
            <person name="Liu X."/>
            <person name="Dong X."/>
        </authorList>
    </citation>
    <scope>NUCLEOTIDE SEQUENCE [LARGE SCALE GENOMIC DNA]</scope>
    <source>
        <strain evidence="9 10">6Ac</strain>
    </source>
</reference>
<comment type="subcellular location">
    <subcellularLocation>
        <location evidence="7 8">Cytoplasm</location>
    </subcellularLocation>
</comment>
<keyword evidence="2 7" id="KW-0312">Gluconeogenesis</keyword>
<dbReference type="SUPFAM" id="SSF51351">
    <property type="entry name" value="Triosephosphate isomerase (TIM)"/>
    <property type="match status" value="1"/>
</dbReference>
<comment type="catalytic activity">
    <reaction evidence="7 8">
        <text>D-glyceraldehyde 3-phosphate = dihydroxyacetone phosphate</text>
        <dbReference type="Rhea" id="RHEA:18585"/>
        <dbReference type="ChEBI" id="CHEBI:57642"/>
        <dbReference type="ChEBI" id="CHEBI:59776"/>
        <dbReference type="EC" id="5.3.1.1"/>
    </reaction>
</comment>
<organism evidence="9 10">
    <name type="scientific">Methanothrix harundinacea (strain 6Ac)</name>
    <name type="common">Methanosaeta harundinacea</name>
    <dbReference type="NCBI Taxonomy" id="1110509"/>
    <lineage>
        <taxon>Archaea</taxon>
        <taxon>Methanobacteriati</taxon>
        <taxon>Methanobacteriota</taxon>
        <taxon>Stenosarchaea group</taxon>
        <taxon>Methanomicrobia</taxon>
        <taxon>Methanotrichales</taxon>
        <taxon>Methanotrichaceae</taxon>
        <taxon>Methanothrix</taxon>
    </lineage>
</organism>
<keyword evidence="4 7" id="KW-0324">Glycolysis</keyword>
<dbReference type="GO" id="GO:0019563">
    <property type="term" value="P:glycerol catabolic process"/>
    <property type="evidence" value="ECO:0007669"/>
    <property type="project" value="TreeGrafter"/>
</dbReference>
<dbReference type="HOGENOM" id="CLU_104921_0_0_2"/>
<comment type="function">
    <text evidence="7">Involved in the gluconeogenesis. Catalyzes stereospecifically the conversion of dihydroxyacetone phosphate (DHAP) to D-glyceraldehyde-3-phosphate (G3P).</text>
</comment>
<dbReference type="CDD" id="cd00311">
    <property type="entry name" value="TIM"/>
    <property type="match status" value="1"/>
</dbReference>